<protein>
    <recommendedName>
        <fullName evidence="3">DUF4494 domain-containing protein</fullName>
    </recommendedName>
</protein>
<dbReference type="RefSeq" id="WP_018967385.1">
    <property type="nucleotide sequence ID" value="NZ_KB899214.1"/>
</dbReference>
<dbReference type="PATRIC" id="fig|1122985.7.peg.2331"/>
<comment type="caution">
    <text evidence="1">The sequence shown here is derived from an EMBL/GenBank/DDBJ whole genome shotgun (WGS) entry which is preliminary data.</text>
</comment>
<dbReference type="EMBL" id="JNGW01000096">
    <property type="protein sequence ID" value="KDR51737.1"/>
    <property type="molecule type" value="Genomic_DNA"/>
</dbReference>
<accession>A0A069QGF0</accession>
<proteinExistence type="predicted"/>
<evidence type="ECO:0000313" key="2">
    <source>
        <dbReference type="Proteomes" id="UP000027442"/>
    </source>
</evidence>
<dbReference type="eggNOG" id="ENOG502ZVB7">
    <property type="taxonomic scope" value="Bacteria"/>
</dbReference>
<organism evidence="1 2">
    <name type="scientific">Hoylesella loescheii DSM 19665 = JCM 12249 = ATCC 15930</name>
    <dbReference type="NCBI Taxonomy" id="1122985"/>
    <lineage>
        <taxon>Bacteria</taxon>
        <taxon>Pseudomonadati</taxon>
        <taxon>Bacteroidota</taxon>
        <taxon>Bacteroidia</taxon>
        <taxon>Bacteroidales</taxon>
        <taxon>Prevotellaceae</taxon>
        <taxon>Hoylesella</taxon>
    </lineage>
</organism>
<dbReference type="HOGENOM" id="CLU_107508_0_0_10"/>
<dbReference type="Proteomes" id="UP000027442">
    <property type="component" value="Unassembled WGS sequence"/>
</dbReference>
<dbReference type="Pfam" id="PF14902">
    <property type="entry name" value="DUF4494"/>
    <property type="match status" value="1"/>
</dbReference>
<sequence>MKSHIAQFFEVKFKYEKTQEDGPVKKVTEAYAIDAMTWSEAEKRIVEEMAAYAQGEAEIKDIRKAQYKEVLFSDKEADDKYYKTKLSLIMLDEKSGKEKRQNVIYLVQAASTAQAEKYIHDVMSPTMFNYEVVKVEETKIFDVYLHKDEQKKTANE</sequence>
<reference evidence="1 2" key="1">
    <citation type="submission" date="2013-08" db="EMBL/GenBank/DDBJ databases">
        <authorList>
            <person name="Weinstock G."/>
            <person name="Sodergren E."/>
            <person name="Wylie T."/>
            <person name="Fulton L."/>
            <person name="Fulton R."/>
            <person name="Fronick C."/>
            <person name="O'Laughlin M."/>
            <person name="Godfrey J."/>
            <person name="Miner T."/>
            <person name="Herter B."/>
            <person name="Appelbaum E."/>
            <person name="Cordes M."/>
            <person name="Lek S."/>
            <person name="Wollam A."/>
            <person name="Pepin K.H."/>
            <person name="Palsikar V.B."/>
            <person name="Mitreva M."/>
            <person name="Wilson R.K."/>
        </authorList>
    </citation>
    <scope>NUCLEOTIDE SEQUENCE [LARGE SCALE GENOMIC DNA]</scope>
    <source>
        <strain evidence="1 2">ATCC 15930</strain>
    </source>
</reference>
<keyword evidence="2" id="KW-1185">Reference proteome</keyword>
<gene>
    <name evidence="1" type="ORF">HMPREF1991_02250</name>
</gene>
<evidence type="ECO:0000313" key="1">
    <source>
        <dbReference type="EMBL" id="KDR51737.1"/>
    </source>
</evidence>
<dbReference type="InterPro" id="IPR027848">
    <property type="entry name" value="DUF4494"/>
</dbReference>
<evidence type="ECO:0008006" key="3">
    <source>
        <dbReference type="Google" id="ProtNLM"/>
    </source>
</evidence>
<name>A0A069QGF0_HOYLO</name>
<dbReference type="AlphaFoldDB" id="A0A069QGF0"/>